<comment type="caution">
    <text evidence="1">The sequence shown here is derived from an EMBL/GenBank/DDBJ whole genome shotgun (WGS) entry which is preliminary data.</text>
</comment>
<protein>
    <submittedName>
        <fullName evidence="1">Uncharacterized protein</fullName>
    </submittedName>
</protein>
<proteinExistence type="predicted"/>
<dbReference type="EMBL" id="JBAWKS010000002">
    <property type="protein sequence ID" value="MEI4551989.1"/>
    <property type="molecule type" value="Genomic_DNA"/>
</dbReference>
<evidence type="ECO:0000313" key="1">
    <source>
        <dbReference type="EMBL" id="MEI4551989.1"/>
    </source>
</evidence>
<sequence>MIDKELFDLREHFGSFLSCNEQERIMNDVKYIIQGLICTPTKFKNGLATSHSIICGLSKIVLATRPHSELPISQNKAHIQNVKPDMS</sequence>
<organism evidence="1 2">
    <name type="scientific">Pseudoalteromonas spongiae</name>
    <dbReference type="NCBI Taxonomy" id="298657"/>
    <lineage>
        <taxon>Bacteria</taxon>
        <taxon>Pseudomonadati</taxon>
        <taxon>Pseudomonadota</taxon>
        <taxon>Gammaproteobacteria</taxon>
        <taxon>Alteromonadales</taxon>
        <taxon>Pseudoalteromonadaceae</taxon>
        <taxon>Pseudoalteromonas</taxon>
    </lineage>
</organism>
<evidence type="ECO:0000313" key="2">
    <source>
        <dbReference type="Proteomes" id="UP001382455"/>
    </source>
</evidence>
<gene>
    <name evidence="1" type="ORF">WAE96_20095</name>
</gene>
<reference evidence="1 2" key="1">
    <citation type="submission" date="2023-12" db="EMBL/GenBank/DDBJ databases">
        <title>Friends and Foes: Symbiotic and Algicidal bacterial influence on Karenia brevis blooms.</title>
        <authorList>
            <person name="Fei C."/>
            <person name="Mohamed A.R."/>
            <person name="Booker A."/>
            <person name="Arshad M."/>
            <person name="Klass S."/>
            <person name="Ahn S."/>
            <person name="Gilbert P.M."/>
            <person name="Heil C.A."/>
            <person name="Martinez J.M."/>
            <person name="Amin S.A."/>
        </authorList>
    </citation>
    <scope>NUCLEOTIDE SEQUENCE [LARGE SCALE GENOMIC DNA]</scope>
    <source>
        <strain evidence="1 2">CE15</strain>
    </source>
</reference>
<name>A0ABU8EYC6_9GAMM</name>
<accession>A0ABU8EYC6</accession>
<dbReference type="Proteomes" id="UP001382455">
    <property type="component" value="Unassembled WGS sequence"/>
</dbReference>
<keyword evidence="2" id="KW-1185">Reference proteome</keyword>
<dbReference type="RefSeq" id="WP_336436867.1">
    <property type="nucleotide sequence ID" value="NZ_JBAWKS010000002.1"/>
</dbReference>